<dbReference type="KEGG" id="txa:HQN79_02780"/>
<dbReference type="InterPro" id="IPR002477">
    <property type="entry name" value="Peptidoglycan-bd-like"/>
</dbReference>
<dbReference type="InterPro" id="IPR011970">
    <property type="entry name" value="MltB_2"/>
</dbReference>
<dbReference type="SUPFAM" id="SSF53955">
    <property type="entry name" value="Lysozyme-like"/>
    <property type="match status" value="1"/>
</dbReference>
<dbReference type="PANTHER" id="PTHR30163">
    <property type="entry name" value="MEMBRANE-BOUND LYTIC MUREIN TRANSGLYCOSYLASE B"/>
    <property type="match status" value="1"/>
</dbReference>
<feature type="domain" description="Transglycosylase SLT" evidence="3">
    <location>
        <begin position="44"/>
        <end position="336"/>
    </location>
</feature>
<protein>
    <submittedName>
        <fullName evidence="4">Lytic murein transglycosylase</fullName>
    </submittedName>
</protein>
<accession>A0A7D4NQ66</accession>
<keyword evidence="5" id="KW-1185">Reference proteome</keyword>
<name>A0A7D4NQ66_9GAMM</name>
<dbReference type="Gene3D" id="1.10.530.10">
    <property type="match status" value="1"/>
</dbReference>
<dbReference type="InterPro" id="IPR036365">
    <property type="entry name" value="PGBD-like_sf"/>
</dbReference>
<evidence type="ECO:0000313" key="4">
    <source>
        <dbReference type="EMBL" id="QKI88572.1"/>
    </source>
</evidence>
<dbReference type="InterPro" id="IPR036366">
    <property type="entry name" value="PGBDSf"/>
</dbReference>
<feature type="domain" description="Peptidoglycan binding-like" evidence="2">
    <location>
        <begin position="357"/>
        <end position="409"/>
    </location>
</feature>
<dbReference type="InterPro" id="IPR023346">
    <property type="entry name" value="Lysozyme-like_dom_sf"/>
</dbReference>
<dbReference type="GO" id="GO:0008933">
    <property type="term" value="F:peptidoglycan lytic transglycosylase activity"/>
    <property type="evidence" value="ECO:0007669"/>
    <property type="project" value="TreeGrafter"/>
</dbReference>
<dbReference type="Gene3D" id="1.10.101.10">
    <property type="entry name" value="PGBD-like superfamily/PGBD"/>
    <property type="match status" value="1"/>
</dbReference>
<evidence type="ECO:0000259" key="3">
    <source>
        <dbReference type="Pfam" id="PF13406"/>
    </source>
</evidence>
<dbReference type="PANTHER" id="PTHR30163:SF8">
    <property type="entry name" value="LYTIC MUREIN TRANSGLYCOSYLASE"/>
    <property type="match status" value="1"/>
</dbReference>
<dbReference type="InterPro" id="IPR043426">
    <property type="entry name" value="MltB-like"/>
</dbReference>
<dbReference type="Pfam" id="PF01471">
    <property type="entry name" value="PG_binding_1"/>
    <property type="match status" value="1"/>
</dbReference>
<dbReference type="Proteomes" id="UP000504724">
    <property type="component" value="Chromosome"/>
</dbReference>
<dbReference type="NCBIfam" id="TIGR02283">
    <property type="entry name" value="MltB_2"/>
    <property type="match status" value="1"/>
</dbReference>
<dbReference type="Pfam" id="PF13406">
    <property type="entry name" value="SLT_2"/>
    <property type="match status" value="1"/>
</dbReference>
<dbReference type="SUPFAM" id="SSF47090">
    <property type="entry name" value="PGBD-like"/>
    <property type="match status" value="1"/>
</dbReference>
<dbReference type="GO" id="GO:0009253">
    <property type="term" value="P:peptidoglycan catabolic process"/>
    <property type="evidence" value="ECO:0007669"/>
    <property type="project" value="TreeGrafter"/>
</dbReference>
<dbReference type="CDD" id="cd13399">
    <property type="entry name" value="Slt35-like"/>
    <property type="match status" value="1"/>
</dbReference>
<dbReference type="InterPro" id="IPR031304">
    <property type="entry name" value="SLT_2"/>
</dbReference>
<sequence length="419" mass="47131">MFKPNRLCLKSGARRLALTVLSGALFLNTASAEEIAFSNQDQQQFQEWINTFKQQALSQGISRQTLDMAFTDLTLSDKVLQSDRRQPEFTRTFFEYLQRAVSAARIENGKFNYQQQAELLTQVEAKYGVPGAYLVSFWGMETNYGAYTGYDPIIQSLATLAFDPRRSRFFSKELIAALKILDQGHVTLDDMKGSWAGAMGQVQFMPSNYLKYAVDGDGDGKINLWKSIPDALYSAGNFLNQLGWQAQQEWGEEVKLPEGFDYSLADGKTRRPIQDWQAMGVRTIKGTDLSTKIDSAILVLPGDYRGPAFLAYDNYKVIKRWNNSTNYAIGVGYLADQIRNKPKLSKSRPKDDKGLSYEEITEIQNLLNQLGFNVGKADGIAGSNTRSALRDFQKSIEVPADGYPSLRMLKYLRHAINNA</sequence>
<keyword evidence="1" id="KW-0732">Signal</keyword>
<evidence type="ECO:0000313" key="5">
    <source>
        <dbReference type="Proteomes" id="UP000504724"/>
    </source>
</evidence>
<dbReference type="Gene3D" id="1.10.8.350">
    <property type="entry name" value="Bacterial muramidase"/>
    <property type="match status" value="1"/>
</dbReference>
<feature type="chain" id="PRO_5028867757" evidence="1">
    <location>
        <begin position="33"/>
        <end position="419"/>
    </location>
</feature>
<organism evidence="4 5">
    <name type="scientific">Thiomicrorhabdus xiamenensis</name>
    <dbReference type="NCBI Taxonomy" id="2739063"/>
    <lineage>
        <taxon>Bacteria</taxon>
        <taxon>Pseudomonadati</taxon>
        <taxon>Pseudomonadota</taxon>
        <taxon>Gammaproteobacteria</taxon>
        <taxon>Thiotrichales</taxon>
        <taxon>Piscirickettsiaceae</taxon>
        <taxon>Thiomicrorhabdus</taxon>
    </lineage>
</organism>
<proteinExistence type="predicted"/>
<dbReference type="AlphaFoldDB" id="A0A7D4NQ66"/>
<dbReference type="EMBL" id="CP054020">
    <property type="protein sequence ID" value="QKI88572.1"/>
    <property type="molecule type" value="Genomic_DNA"/>
</dbReference>
<evidence type="ECO:0000259" key="2">
    <source>
        <dbReference type="Pfam" id="PF01471"/>
    </source>
</evidence>
<dbReference type="RefSeq" id="WP_173284170.1">
    <property type="nucleotide sequence ID" value="NZ_CP054020.1"/>
</dbReference>
<evidence type="ECO:0000256" key="1">
    <source>
        <dbReference type="SAM" id="SignalP"/>
    </source>
</evidence>
<reference evidence="4 5" key="1">
    <citation type="submission" date="2020-05" db="EMBL/GenBank/DDBJ databases">
        <title>Thiomicrorhabdus sediminis sp.nov. and Thiomicrorhabdus xiamenensis sp.nov., novel sulfur-oxidizing bacteria isolated from coastal sediment.</title>
        <authorList>
            <person name="Liu X."/>
        </authorList>
    </citation>
    <scope>NUCLEOTIDE SEQUENCE [LARGE SCALE GENOMIC DNA]</scope>
    <source>
        <strain evidence="4 5">G2</strain>
    </source>
</reference>
<feature type="signal peptide" evidence="1">
    <location>
        <begin position="1"/>
        <end position="32"/>
    </location>
</feature>
<dbReference type="FunFam" id="1.10.8.350:FF:000001">
    <property type="entry name" value="Lytic murein transglycosylase B"/>
    <property type="match status" value="1"/>
</dbReference>
<gene>
    <name evidence="4" type="ORF">HQN79_02780</name>
</gene>